<protein>
    <submittedName>
        <fullName evidence="1">Uncharacterized protein</fullName>
    </submittedName>
</protein>
<dbReference type="AlphaFoldDB" id="A0AAW2YWG4"/>
<keyword evidence="2" id="KW-1185">Reference proteome</keyword>
<evidence type="ECO:0000313" key="2">
    <source>
        <dbReference type="Proteomes" id="UP001431209"/>
    </source>
</evidence>
<name>A0AAW2YWG4_9EUKA</name>
<accession>A0AAW2YWG4</accession>
<evidence type="ECO:0000313" key="1">
    <source>
        <dbReference type="EMBL" id="KAL0481422.1"/>
    </source>
</evidence>
<dbReference type="EMBL" id="JAOPGA020000763">
    <property type="protein sequence ID" value="KAL0481422.1"/>
    <property type="molecule type" value="Genomic_DNA"/>
</dbReference>
<gene>
    <name evidence="1" type="ORF">AKO1_004472</name>
</gene>
<reference evidence="1 2" key="1">
    <citation type="submission" date="2024-03" db="EMBL/GenBank/DDBJ databases">
        <title>The Acrasis kona genome and developmental transcriptomes reveal deep origins of eukaryotic multicellular pathways.</title>
        <authorList>
            <person name="Sheikh S."/>
            <person name="Fu C.-J."/>
            <person name="Brown M.W."/>
            <person name="Baldauf S.L."/>
        </authorList>
    </citation>
    <scope>NUCLEOTIDE SEQUENCE [LARGE SCALE GENOMIC DNA]</scope>
    <source>
        <strain evidence="1 2">ATCC MYA-3509</strain>
    </source>
</reference>
<comment type="caution">
    <text evidence="1">The sequence shown here is derived from an EMBL/GenBank/DDBJ whole genome shotgun (WGS) entry which is preliminary data.</text>
</comment>
<dbReference type="Proteomes" id="UP001431209">
    <property type="component" value="Unassembled WGS sequence"/>
</dbReference>
<proteinExistence type="predicted"/>
<sequence length="226" mass="26637">MTRSQRSAATFLTPVVPRVIEEVLNEDRTVEKETFKQLPQNFCERRFSLSKILKKRKSKQAAKKSAQLAPTNFVLDSTRSVLQKNIRRNVYSSTPTHVDMPLELFRQTFNTTTCNTYTPLRKLPNCVEGTALRMTEEQFIKMYGENEEFRKYKNNTVTVSIKFPITFYFSYQNIGSKYHSRFKWFSIPLVCTDEKKNVLPTYNYRKINASIAALQRKRRMENKRSK</sequence>
<organism evidence="1 2">
    <name type="scientific">Acrasis kona</name>
    <dbReference type="NCBI Taxonomy" id="1008807"/>
    <lineage>
        <taxon>Eukaryota</taxon>
        <taxon>Discoba</taxon>
        <taxon>Heterolobosea</taxon>
        <taxon>Tetramitia</taxon>
        <taxon>Eutetramitia</taxon>
        <taxon>Acrasidae</taxon>
        <taxon>Acrasis</taxon>
    </lineage>
</organism>